<dbReference type="PROSITE" id="PS51257">
    <property type="entry name" value="PROKAR_LIPOPROTEIN"/>
    <property type="match status" value="1"/>
</dbReference>
<dbReference type="Gene3D" id="3.30.70.1070">
    <property type="entry name" value="Sporulation related repeat"/>
    <property type="match status" value="1"/>
</dbReference>
<feature type="signal peptide" evidence="2">
    <location>
        <begin position="1"/>
        <end position="20"/>
    </location>
</feature>
<keyword evidence="2" id="KW-0732">Signal</keyword>
<evidence type="ECO:0000259" key="3">
    <source>
        <dbReference type="PROSITE" id="PS51724"/>
    </source>
</evidence>
<evidence type="ECO:0000313" key="4">
    <source>
        <dbReference type="EMBL" id="OEE63001.1"/>
    </source>
</evidence>
<gene>
    <name evidence="4" type="ORF">A1OK_20680</name>
</gene>
<dbReference type="EMBL" id="AJWN02000032">
    <property type="protein sequence ID" value="OEE63001.1"/>
    <property type="molecule type" value="Genomic_DNA"/>
</dbReference>
<dbReference type="Proteomes" id="UP000095039">
    <property type="component" value="Unassembled WGS sequence"/>
</dbReference>
<proteinExistence type="predicted"/>
<evidence type="ECO:0000256" key="1">
    <source>
        <dbReference type="SAM" id="MobiDB-lite"/>
    </source>
</evidence>
<feature type="region of interest" description="Disordered" evidence="1">
    <location>
        <begin position="36"/>
        <end position="70"/>
    </location>
</feature>
<feature type="chain" id="PRO_5009172633" evidence="2">
    <location>
        <begin position="21"/>
        <end position="189"/>
    </location>
</feature>
<protein>
    <submittedName>
        <fullName evidence="4">DamX-related protein</fullName>
    </submittedName>
</protein>
<name>A0A1E5CBW4_9GAMM</name>
<dbReference type="InterPro" id="IPR007730">
    <property type="entry name" value="SPOR-like_dom"/>
</dbReference>
<keyword evidence="5" id="KW-1185">Reference proteome</keyword>
<dbReference type="RefSeq" id="WP_016958706.1">
    <property type="nucleotide sequence ID" value="NZ_AJWN02000032.1"/>
</dbReference>
<dbReference type="InterPro" id="IPR036680">
    <property type="entry name" value="SPOR-like_sf"/>
</dbReference>
<feature type="domain" description="SPOR" evidence="3">
    <location>
        <begin position="95"/>
        <end position="173"/>
    </location>
</feature>
<sequence>MKKILSIAFTFALAGCSGGASTTQILTQSIEEEVFPTPQSSSIPAPAKKAEMNSAKPMPKPASKATMAENPMKSKPAVIAKPAVKKQPATKKMAAMSGQNYTIQVIALSHNKGFNEYMNKLPSDKPVWSNKKMVDGLPWYTLLYGDFDSKTDAKHALSALPKDIKQYGPFIRSFASIKSSANPEMKPLN</sequence>
<dbReference type="Pfam" id="PF05036">
    <property type="entry name" value="SPOR"/>
    <property type="match status" value="1"/>
</dbReference>
<accession>A0A1E5CBW4</accession>
<dbReference type="PROSITE" id="PS51724">
    <property type="entry name" value="SPOR"/>
    <property type="match status" value="1"/>
</dbReference>
<comment type="caution">
    <text evidence="4">The sequence shown here is derived from an EMBL/GenBank/DDBJ whole genome shotgun (WGS) entry which is preliminary data.</text>
</comment>
<reference evidence="4 5" key="1">
    <citation type="journal article" date="2012" name="Science">
        <title>Ecological populations of bacteria act as socially cohesive units of antibiotic production and resistance.</title>
        <authorList>
            <person name="Cordero O.X."/>
            <person name="Wildschutte H."/>
            <person name="Kirkup B."/>
            <person name="Proehl S."/>
            <person name="Ngo L."/>
            <person name="Hussain F."/>
            <person name="Le Roux F."/>
            <person name="Mincer T."/>
            <person name="Polz M.F."/>
        </authorList>
    </citation>
    <scope>NUCLEOTIDE SEQUENCE [LARGE SCALE GENOMIC DNA]</scope>
    <source>
        <strain evidence="4 5">FF-454</strain>
    </source>
</reference>
<organism evidence="4 5">
    <name type="scientific">Enterovibrio norvegicus FF-454</name>
    <dbReference type="NCBI Taxonomy" id="1185651"/>
    <lineage>
        <taxon>Bacteria</taxon>
        <taxon>Pseudomonadati</taxon>
        <taxon>Pseudomonadota</taxon>
        <taxon>Gammaproteobacteria</taxon>
        <taxon>Vibrionales</taxon>
        <taxon>Vibrionaceae</taxon>
        <taxon>Enterovibrio</taxon>
    </lineage>
</organism>
<dbReference type="GO" id="GO:0042834">
    <property type="term" value="F:peptidoglycan binding"/>
    <property type="evidence" value="ECO:0007669"/>
    <property type="project" value="InterPro"/>
</dbReference>
<evidence type="ECO:0000313" key="5">
    <source>
        <dbReference type="Proteomes" id="UP000095039"/>
    </source>
</evidence>
<evidence type="ECO:0000256" key="2">
    <source>
        <dbReference type="SAM" id="SignalP"/>
    </source>
</evidence>
<dbReference type="AlphaFoldDB" id="A0A1E5CBW4"/>